<dbReference type="RefSeq" id="WP_231008479.1">
    <property type="nucleotide sequence ID" value="NZ_JAJNEC010000007.1"/>
</dbReference>
<accession>A0ABS8PXU4</accession>
<dbReference type="Pfam" id="PF21231">
    <property type="entry name" value="GH141_M"/>
    <property type="match status" value="1"/>
</dbReference>
<dbReference type="Gene3D" id="3.30.70.100">
    <property type="match status" value="1"/>
</dbReference>
<dbReference type="PANTHER" id="PTHR36453:SF1">
    <property type="entry name" value="RIGHT HANDED BETA HELIX DOMAIN-CONTAINING PROTEIN"/>
    <property type="match status" value="1"/>
</dbReference>
<evidence type="ECO:0000256" key="1">
    <source>
        <dbReference type="SAM" id="SignalP"/>
    </source>
</evidence>
<dbReference type="InterPro" id="IPR011008">
    <property type="entry name" value="Dimeric_a/b-barrel"/>
</dbReference>
<evidence type="ECO:0000259" key="2">
    <source>
        <dbReference type="Pfam" id="PF21231"/>
    </source>
</evidence>
<dbReference type="InterPro" id="IPR012334">
    <property type="entry name" value="Pectin_lyas_fold"/>
</dbReference>
<comment type="caution">
    <text evidence="3">The sequence shown here is derived from an EMBL/GenBank/DDBJ whole genome shotgun (WGS) entry which is preliminary data.</text>
</comment>
<name>A0ABS8PXU4_9BACT</name>
<dbReference type="Pfam" id="PF05336">
    <property type="entry name" value="rhaM"/>
    <property type="match status" value="1"/>
</dbReference>
<dbReference type="InterPro" id="IPR011050">
    <property type="entry name" value="Pectin_lyase_fold/virulence"/>
</dbReference>
<gene>
    <name evidence="3" type="ORF">LQ567_24120</name>
</gene>
<dbReference type="SMART" id="SM00710">
    <property type="entry name" value="PbH1"/>
    <property type="match status" value="5"/>
</dbReference>
<proteinExistence type="predicted"/>
<protein>
    <submittedName>
        <fullName evidence="3">L-rhamnose mutarotase</fullName>
        <ecNumber evidence="3">5.1.3.32</ecNumber>
    </submittedName>
</protein>
<keyword evidence="4" id="KW-1185">Reference proteome</keyword>
<dbReference type="Proteomes" id="UP001199816">
    <property type="component" value="Unassembled WGS sequence"/>
</dbReference>
<dbReference type="EC" id="5.1.3.32" evidence="3"/>
<sequence length="830" mass="92597">MKRLYIALITIFFASLAGTAQVYIAPGGNDAAAGTASAPKATLRAAIRQLREQRRLQPGSNSNILLKSGTYYLNELVYIRPEDSGTPGSPLVIAAAPGATPVLSGGILIKDWKKPSGPVKGLPDAAQGKVWVADLPVTAGNAPLRQLWVNNKKAVRAKSTTGNSMQRILNWDKKTATAVIPLHPFERLEVTAGLEFFIHQWWEVARLRVRKLEKAGDSCRVWFYEPESRIQNEHPWPAPWLSAETGNSAFYLSNALAFLDEPGEWYADAASRKLYYYPRPQEEMNIAETAVPLLEHLLVINGTPEHPVENIVIKGLAFRHSAWNRPSWQGHVPHQAGLYMTEAYKLKPAGTPEKPSLDNQAWVGRPEAAVTVSYANNLRFEDSRFEHLAATGLDLRIGVKAAAVTGSLFKEIGGTAIQGGYFGDDGAEIHKPYNPADPRVICENITLANNLITDAGNEDWGCVAIGMGFSRFITIEKNEIENVPYSGISMGWGWTPLKNIMADNRIRYNKIHHYGRTNYDCAGIYTLSAQPGTVIEENYIDSIYKAPYAHLPTHWFYLYTDEGSSGITIRNNWTPAQKYLQNNNGPGNWWNNNGPQVAAAIKNNAGLENNYRLLLRKKTSGAVHQEINRQRKELIELVNNTGSPVDLKKLKILLQEKGVQQQTIGQWKEHTVVYGLITDVNVLRGQLQKAFPDVTIHVYQDMVYEFDRAARCAAADVAANWTDIIMTANLVKDPAKQQAYLDYHATQFDVWPEVSNGFCKADFQQLRVFKNGRQLMLVISIPKGKTLDELNPKTTENNPRVLEWNRIMSGYQEGIDGTKNGETWVEFSGE</sequence>
<dbReference type="GO" id="GO:0062192">
    <property type="term" value="F:L-rhamnose mutarotase activity"/>
    <property type="evidence" value="ECO:0007669"/>
    <property type="project" value="UniProtKB-EC"/>
</dbReference>
<feature type="chain" id="PRO_5047095660" evidence="1">
    <location>
        <begin position="21"/>
        <end position="830"/>
    </location>
</feature>
<dbReference type="SUPFAM" id="SSF54909">
    <property type="entry name" value="Dimeric alpha+beta barrel"/>
    <property type="match status" value="1"/>
</dbReference>
<keyword evidence="1" id="KW-0732">Signal</keyword>
<evidence type="ECO:0000313" key="4">
    <source>
        <dbReference type="Proteomes" id="UP001199816"/>
    </source>
</evidence>
<evidence type="ECO:0000313" key="3">
    <source>
        <dbReference type="EMBL" id="MCD2425892.1"/>
    </source>
</evidence>
<reference evidence="3 4" key="1">
    <citation type="submission" date="2021-11" db="EMBL/GenBank/DDBJ databases">
        <title>Genomic of Niabella pedocola.</title>
        <authorList>
            <person name="Wu T."/>
        </authorList>
    </citation>
    <scope>NUCLEOTIDE SEQUENCE [LARGE SCALE GENOMIC DNA]</scope>
    <source>
        <strain evidence="3 4">JCM 31011</strain>
    </source>
</reference>
<dbReference type="EMBL" id="JAJNEC010000007">
    <property type="protein sequence ID" value="MCD2425892.1"/>
    <property type="molecule type" value="Genomic_DNA"/>
</dbReference>
<dbReference type="SUPFAM" id="SSF51126">
    <property type="entry name" value="Pectin lyase-like"/>
    <property type="match status" value="1"/>
</dbReference>
<dbReference type="Gene3D" id="2.160.20.10">
    <property type="entry name" value="Single-stranded right-handed beta-helix, Pectin lyase-like"/>
    <property type="match status" value="2"/>
</dbReference>
<dbReference type="InterPro" id="IPR048482">
    <property type="entry name" value="GH141_ins"/>
</dbReference>
<dbReference type="PANTHER" id="PTHR36453">
    <property type="entry name" value="SECRETED PROTEIN-RELATED"/>
    <property type="match status" value="1"/>
</dbReference>
<dbReference type="InterPro" id="IPR006626">
    <property type="entry name" value="PbH1"/>
</dbReference>
<keyword evidence="3" id="KW-0413">Isomerase</keyword>
<feature type="domain" description="GH141-like insertion" evidence="2">
    <location>
        <begin position="128"/>
        <end position="279"/>
    </location>
</feature>
<feature type="signal peptide" evidence="1">
    <location>
        <begin position="1"/>
        <end position="20"/>
    </location>
</feature>
<dbReference type="InterPro" id="IPR008000">
    <property type="entry name" value="Rham/fucose_mutarotase"/>
</dbReference>
<organism evidence="3 4">
    <name type="scientific">Niabella pedocola</name>
    <dbReference type="NCBI Taxonomy" id="1752077"/>
    <lineage>
        <taxon>Bacteria</taxon>
        <taxon>Pseudomonadati</taxon>
        <taxon>Bacteroidota</taxon>
        <taxon>Chitinophagia</taxon>
        <taxon>Chitinophagales</taxon>
        <taxon>Chitinophagaceae</taxon>
        <taxon>Niabella</taxon>
    </lineage>
</organism>